<dbReference type="SUPFAM" id="SSF55874">
    <property type="entry name" value="ATPase domain of HSP90 chaperone/DNA topoisomerase II/histidine kinase"/>
    <property type="match status" value="1"/>
</dbReference>
<evidence type="ECO:0000313" key="11">
    <source>
        <dbReference type="EMBL" id="GAA3553475.1"/>
    </source>
</evidence>
<evidence type="ECO:0000259" key="10">
    <source>
        <dbReference type="SMART" id="SM00387"/>
    </source>
</evidence>
<feature type="compositionally biased region" description="Basic and acidic residues" evidence="9">
    <location>
        <begin position="1"/>
        <end position="15"/>
    </location>
</feature>
<dbReference type="Pfam" id="PF07730">
    <property type="entry name" value="HisKA_3"/>
    <property type="match status" value="1"/>
</dbReference>
<evidence type="ECO:0000256" key="3">
    <source>
        <dbReference type="ARBA" id="ARBA00022553"/>
    </source>
</evidence>
<sequence length="404" mass="41345">MHEDRHGHPHGDTSPRGRLRRSRATLTRLTRLGDVPVVLMLAWAGWLAVPWSFNGLAQARAAAAAAAADAEPPQVAVAAESASLLAPPASRSAESTAFLAPPAGRSAESTGFPAPAARLPAESADPGARWAPPAAWGIPAGRPARLTTVRPAHPDTAHHPTPTLDPAPASRDLGATDADAPRVDPVTADAVAPRWEPIAADAVASRPGPVAVDVVAVERARIAGEVHDAAGHGLAAIAMQAGIALVTFDDDPEQTRASLRAIRETSTTALAHLRAALDGIDPPGGDLPSLIDGVRAAGLPVDVEPPALVVPAHLQGAVYRVVRESLTNVLRHAGPTRALVRVGGDPRAFVLEIADRGAGWTGAGEGRGLTGMRARVTEAGGHLTAGPREGGGFRVVATFPQAPA</sequence>
<dbReference type="InterPro" id="IPR011712">
    <property type="entry name" value="Sig_transdc_His_kin_sub3_dim/P"/>
</dbReference>
<dbReference type="Gene3D" id="1.20.5.1930">
    <property type="match status" value="1"/>
</dbReference>
<keyword evidence="8" id="KW-0902">Two-component regulatory system</keyword>
<proteinExistence type="predicted"/>
<feature type="domain" description="Histidine kinase/HSP90-like ATPase" evidence="10">
    <location>
        <begin position="313"/>
        <end position="403"/>
    </location>
</feature>
<accession>A0ABP6WPH8</accession>
<dbReference type="PANTHER" id="PTHR24421:SF10">
    <property type="entry name" value="NITRATE_NITRITE SENSOR PROTEIN NARQ"/>
    <property type="match status" value="1"/>
</dbReference>
<organism evidence="11 12">
    <name type="scientific">Nonomuraea rosea</name>
    <dbReference type="NCBI Taxonomy" id="638574"/>
    <lineage>
        <taxon>Bacteria</taxon>
        <taxon>Bacillati</taxon>
        <taxon>Actinomycetota</taxon>
        <taxon>Actinomycetes</taxon>
        <taxon>Streptosporangiales</taxon>
        <taxon>Streptosporangiaceae</taxon>
        <taxon>Nonomuraea</taxon>
    </lineage>
</organism>
<dbReference type="EMBL" id="BAABDQ010000007">
    <property type="protein sequence ID" value="GAA3553475.1"/>
    <property type="molecule type" value="Genomic_DNA"/>
</dbReference>
<keyword evidence="7" id="KW-0067">ATP-binding</keyword>
<keyword evidence="4" id="KW-0808">Transferase</keyword>
<comment type="catalytic activity">
    <reaction evidence="1">
        <text>ATP + protein L-histidine = ADP + protein N-phospho-L-histidine.</text>
        <dbReference type="EC" id="2.7.13.3"/>
    </reaction>
</comment>
<dbReference type="InterPro" id="IPR003594">
    <property type="entry name" value="HATPase_dom"/>
</dbReference>
<evidence type="ECO:0000256" key="4">
    <source>
        <dbReference type="ARBA" id="ARBA00022679"/>
    </source>
</evidence>
<dbReference type="Gene3D" id="3.30.565.10">
    <property type="entry name" value="Histidine kinase-like ATPase, C-terminal domain"/>
    <property type="match status" value="1"/>
</dbReference>
<comment type="caution">
    <text evidence="11">The sequence shown here is derived from an EMBL/GenBank/DDBJ whole genome shotgun (WGS) entry which is preliminary data.</text>
</comment>
<feature type="compositionally biased region" description="Low complexity" evidence="9">
    <location>
        <begin position="159"/>
        <end position="169"/>
    </location>
</feature>
<evidence type="ECO:0000313" key="12">
    <source>
        <dbReference type="Proteomes" id="UP001500630"/>
    </source>
</evidence>
<evidence type="ECO:0000256" key="8">
    <source>
        <dbReference type="ARBA" id="ARBA00023012"/>
    </source>
</evidence>
<keyword evidence="6" id="KW-0418">Kinase</keyword>
<dbReference type="EC" id="2.7.13.3" evidence="2"/>
<dbReference type="PANTHER" id="PTHR24421">
    <property type="entry name" value="NITRATE/NITRITE SENSOR PROTEIN NARX-RELATED"/>
    <property type="match status" value="1"/>
</dbReference>
<evidence type="ECO:0000256" key="6">
    <source>
        <dbReference type="ARBA" id="ARBA00022777"/>
    </source>
</evidence>
<feature type="region of interest" description="Disordered" evidence="9">
    <location>
        <begin position="95"/>
        <end position="181"/>
    </location>
</feature>
<evidence type="ECO:0000256" key="1">
    <source>
        <dbReference type="ARBA" id="ARBA00000085"/>
    </source>
</evidence>
<gene>
    <name evidence="11" type="ORF">GCM10022419_037310</name>
</gene>
<evidence type="ECO:0000256" key="9">
    <source>
        <dbReference type="SAM" id="MobiDB-lite"/>
    </source>
</evidence>
<evidence type="ECO:0000256" key="5">
    <source>
        <dbReference type="ARBA" id="ARBA00022741"/>
    </source>
</evidence>
<dbReference type="Proteomes" id="UP001500630">
    <property type="component" value="Unassembled WGS sequence"/>
</dbReference>
<dbReference type="Pfam" id="PF02518">
    <property type="entry name" value="HATPase_c"/>
    <property type="match status" value="1"/>
</dbReference>
<evidence type="ECO:0000256" key="2">
    <source>
        <dbReference type="ARBA" id="ARBA00012438"/>
    </source>
</evidence>
<keyword evidence="5" id="KW-0547">Nucleotide-binding</keyword>
<dbReference type="CDD" id="cd16917">
    <property type="entry name" value="HATPase_UhpB-NarQ-NarX-like"/>
    <property type="match status" value="1"/>
</dbReference>
<protein>
    <recommendedName>
        <fullName evidence="2">histidine kinase</fullName>
        <ecNumber evidence="2">2.7.13.3</ecNumber>
    </recommendedName>
</protein>
<keyword evidence="3" id="KW-0597">Phosphoprotein</keyword>
<name>A0ABP6WPH8_9ACTN</name>
<reference evidence="12" key="1">
    <citation type="journal article" date="2019" name="Int. J. Syst. Evol. Microbiol.">
        <title>The Global Catalogue of Microorganisms (GCM) 10K type strain sequencing project: providing services to taxonomists for standard genome sequencing and annotation.</title>
        <authorList>
            <consortium name="The Broad Institute Genomics Platform"/>
            <consortium name="The Broad Institute Genome Sequencing Center for Infectious Disease"/>
            <person name="Wu L."/>
            <person name="Ma J."/>
        </authorList>
    </citation>
    <scope>NUCLEOTIDE SEQUENCE [LARGE SCALE GENOMIC DNA]</scope>
    <source>
        <strain evidence="12">JCM 17326</strain>
    </source>
</reference>
<evidence type="ECO:0000256" key="7">
    <source>
        <dbReference type="ARBA" id="ARBA00022840"/>
    </source>
</evidence>
<dbReference type="InterPro" id="IPR036890">
    <property type="entry name" value="HATPase_C_sf"/>
</dbReference>
<dbReference type="RefSeq" id="WP_345563286.1">
    <property type="nucleotide sequence ID" value="NZ_BAABDQ010000007.1"/>
</dbReference>
<dbReference type="InterPro" id="IPR050482">
    <property type="entry name" value="Sensor_HK_TwoCompSys"/>
</dbReference>
<feature type="compositionally biased region" description="Low complexity" evidence="9">
    <location>
        <begin position="126"/>
        <end position="145"/>
    </location>
</feature>
<keyword evidence="12" id="KW-1185">Reference proteome</keyword>
<feature type="region of interest" description="Disordered" evidence="9">
    <location>
        <begin position="1"/>
        <end position="22"/>
    </location>
</feature>
<dbReference type="SMART" id="SM00387">
    <property type="entry name" value="HATPase_c"/>
    <property type="match status" value="1"/>
</dbReference>